<dbReference type="PRINTS" id="PR00405">
    <property type="entry name" value="REVINTRACTNG"/>
</dbReference>
<dbReference type="GO" id="GO:0098793">
    <property type="term" value="C:presynapse"/>
    <property type="evidence" value="ECO:0007669"/>
    <property type="project" value="GOC"/>
</dbReference>
<evidence type="ECO:0000259" key="10">
    <source>
        <dbReference type="PROSITE" id="PS50115"/>
    </source>
</evidence>
<dbReference type="InterPro" id="IPR037278">
    <property type="entry name" value="ARFGAP/RecO"/>
</dbReference>
<reference evidence="11" key="1">
    <citation type="submission" date="2021-12" db="EMBL/GenBank/DDBJ databases">
        <authorList>
            <person name="King R."/>
        </authorList>
    </citation>
    <scope>NUCLEOTIDE SEQUENCE</scope>
</reference>
<dbReference type="GO" id="GO:0036465">
    <property type="term" value="P:synaptic vesicle recycling"/>
    <property type="evidence" value="ECO:0007669"/>
    <property type="project" value="TreeGrafter"/>
</dbReference>
<dbReference type="GO" id="GO:0008270">
    <property type="term" value="F:zinc ion binding"/>
    <property type="evidence" value="ECO:0007669"/>
    <property type="project" value="UniProtKB-KW"/>
</dbReference>
<keyword evidence="2" id="KW-0479">Metal-binding</keyword>
<dbReference type="CDD" id="cd08833">
    <property type="entry name" value="ArfGap_GIT"/>
    <property type="match status" value="1"/>
</dbReference>
<dbReference type="PROSITE" id="PS50115">
    <property type="entry name" value="ARFGAP"/>
    <property type="match status" value="1"/>
</dbReference>
<dbReference type="Gene3D" id="1.20.120.330">
    <property type="entry name" value="Nucleotidyltransferases domain 2"/>
    <property type="match status" value="1"/>
</dbReference>
<keyword evidence="9" id="KW-0175">Coiled coil</keyword>
<dbReference type="GO" id="GO:0032012">
    <property type="term" value="P:regulation of ARF protein signal transduction"/>
    <property type="evidence" value="ECO:0007669"/>
    <property type="project" value="InterPro"/>
</dbReference>
<dbReference type="SUPFAM" id="SSF48403">
    <property type="entry name" value="Ankyrin repeat"/>
    <property type="match status" value="1"/>
</dbReference>
<dbReference type="PANTHER" id="PTHR46097:SF3">
    <property type="entry name" value="ARF GTPASE-ACTIVATING PROTEIN GIT"/>
    <property type="match status" value="1"/>
</dbReference>
<keyword evidence="12" id="KW-1185">Reference proteome</keyword>
<evidence type="ECO:0000256" key="3">
    <source>
        <dbReference type="ARBA" id="ARBA00022737"/>
    </source>
</evidence>
<feature type="coiled-coil region" evidence="9">
    <location>
        <begin position="389"/>
        <end position="459"/>
    </location>
</feature>
<dbReference type="SUPFAM" id="SSF57863">
    <property type="entry name" value="ArfGap/RecO-like zinc finger"/>
    <property type="match status" value="1"/>
</dbReference>
<protein>
    <recommendedName>
        <fullName evidence="10">Arf-GAP domain-containing protein</fullName>
    </recommendedName>
</protein>
<dbReference type="OrthoDB" id="5588096at2759"/>
<dbReference type="AlphaFoldDB" id="A0A9P0B4Z3"/>
<organism evidence="11 12">
    <name type="scientific">Brassicogethes aeneus</name>
    <name type="common">Rape pollen beetle</name>
    <name type="synonym">Meligethes aeneus</name>
    <dbReference type="NCBI Taxonomy" id="1431903"/>
    <lineage>
        <taxon>Eukaryota</taxon>
        <taxon>Metazoa</taxon>
        <taxon>Ecdysozoa</taxon>
        <taxon>Arthropoda</taxon>
        <taxon>Hexapoda</taxon>
        <taxon>Insecta</taxon>
        <taxon>Pterygota</taxon>
        <taxon>Neoptera</taxon>
        <taxon>Endopterygota</taxon>
        <taxon>Coleoptera</taxon>
        <taxon>Polyphaga</taxon>
        <taxon>Cucujiformia</taxon>
        <taxon>Nitidulidae</taxon>
        <taxon>Meligethinae</taxon>
        <taxon>Brassicogethes</taxon>
    </lineage>
</organism>
<dbReference type="Pfam" id="PF12205">
    <property type="entry name" value="GIT1_C"/>
    <property type="match status" value="1"/>
</dbReference>
<dbReference type="InterPro" id="IPR001164">
    <property type="entry name" value="ArfGAP_dom"/>
</dbReference>
<keyword evidence="3" id="KW-0677">Repeat</keyword>
<dbReference type="PROSITE" id="PS50297">
    <property type="entry name" value="ANK_REP_REGION"/>
    <property type="match status" value="1"/>
</dbReference>
<accession>A0A9P0B4Z3</accession>
<keyword evidence="4 8" id="KW-0863">Zinc-finger</keyword>
<evidence type="ECO:0000256" key="2">
    <source>
        <dbReference type="ARBA" id="ARBA00022723"/>
    </source>
</evidence>
<dbReference type="InterPro" id="IPR013724">
    <property type="entry name" value="GIT_SHD"/>
</dbReference>
<dbReference type="InterPro" id="IPR022018">
    <property type="entry name" value="GIT1_C"/>
</dbReference>
<evidence type="ECO:0000256" key="8">
    <source>
        <dbReference type="PROSITE-ProRule" id="PRU00288"/>
    </source>
</evidence>
<dbReference type="GO" id="GO:0008277">
    <property type="term" value="P:regulation of G protein-coupled receptor signaling pathway"/>
    <property type="evidence" value="ECO:0007669"/>
    <property type="project" value="TreeGrafter"/>
</dbReference>
<dbReference type="Pfam" id="PF00023">
    <property type="entry name" value="Ank"/>
    <property type="match status" value="1"/>
</dbReference>
<dbReference type="InterPro" id="IPR036770">
    <property type="entry name" value="Ankyrin_rpt-contain_sf"/>
</dbReference>
<dbReference type="Proteomes" id="UP001154078">
    <property type="component" value="Chromosome 4"/>
</dbReference>
<evidence type="ECO:0000256" key="4">
    <source>
        <dbReference type="ARBA" id="ARBA00022771"/>
    </source>
</evidence>
<dbReference type="EMBL" id="OV121135">
    <property type="protein sequence ID" value="CAH0554454.1"/>
    <property type="molecule type" value="Genomic_DNA"/>
</dbReference>
<feature type="domain" description="Arf-GAP" evidence="10">
    <location>
        <begin position="1"/>
        <end position="124"/>
    </location>
</feature>
<evidence type="ECO:0000313" key="11">
    <source>
        <dbReference type="EMBL" id="CAH0554454.1"/>
    </source>
</evidence>
<evidence type="ECO:0000256" key="1">
    <source>
        <dbReference type="ARBA" id="ARBA00022468"/>
    </source>
</evidence>
<keyword evidence="5" id="KW-0862">Zinc</keyword>
<feature type="repeat" description="ANK" evidence="7">
    <location>
        <begin position="164"/>
        <end position="196"/>
    </location>
</feature>
<dbReference type="GO" id="GO:0005096">
    <property type="term" value="F:GTPase activator activity"/>
    <property type="evidence" value="ECO:0007669"/>
    <property type="project" value="UniProtKB-KW"/>
</dbReference>
<evidence type="ECO:0000256" key="7">
    <source>
        <dbReference type="PROSITE-ProRule" id="PRU00023"/>
    </source>
</evidence>
<dbReference type="GO" id="GO:0007420">
    <property type="term" value="P:brain development"/>
    <property type="evidence" value="ECO:0007669"/>
    <property type="project" value="InterPro"/>
</dbReference>
<dbReference type="GO" id="GO:0031267">
    <property type="term" value="F:small GTPase binding"/>
    <property type="evidence" value="ECO:0007669"/>
    <property type="project" value="TreeGrafter"/>
</dbReference>
<dbReference type="Pfam" id="PF08518">
    <property type="entry name" value="GIT_SHD"/>
    <property type="match status" value="2"/>
</dbReference>
<dbReference type="Gene3D" id="1.10.220.150">
    <property type="entry name" value="Arf GTPase activating protein"/>
    <property type="match status" value="1"/>
</dbReference>
<dbReference type="Pfam" id="PF01412">
    <property type="entry name" value="ArfGap"/>
    <property type="match status" value="1"/>
</dbReference>
<dbReference type="Gene3D" id="1.25.40.20">
    <property type="entry name" value="Ankyrin repeat-containing domain"/>
    <property type="match status" value="1"/>
</dbReference>
<proteinExistence type="predicted"/>
<dbReference type="SMART" id="SM00555">
    <property type="entry name" value="GIT"/>
    <property type="match status" value="2"/>
</dbReference>
<dbReference type="SMART" id="SM00105">
    <property type="entry name" value="ArfGap"/>
    <property type="match status" value="1"/>
</dbReference>
<sequence>MPRAKSRNNVDMCGDCGALDASWASINKGILLCTECCSVHRSLGRQISQVKHLVKSHWPGYQLQMLQALNNNGANNIWEHSLLENGSKLLKRKPTAKDPLNVKQEFIKAKHEQLAYAFRDNYETGSAENELGKQLHASVRTSNLEASFRLLASGADPNYFHDEKGNTPLHVAVKNQQRFQIELLLAFGADPSYPDARRSAPFDLAKELAWKDLAKRLQEAQYDVTDTFSNYLCMKKPDHGAGIHFLIPPIGFKSNPTSLAKLQKLSNNVFEELVMDVYDEVDRRETEAIWLGCADTTQLSEIPFLPVDSTLSSTRNQGRQKLARFTTPDFKSLVYDILIDTQRRQLRTVKGFMPNLREYSQVPDEDPVYDSVASDDDYELVPGSEDGDVHDKSKELDTMELENAKKRRQIVAELTDQLRSSDNTITELKGEVSQLRKCLKTLQNENFELKSQLSLQNKNFTNHNNGDCLDNNNDETDLRQKDETDLRQKVNKVQRPTSMFEPREGLGKLSNWHNIKQQNKLNNNQPKNPHNFYDCDDRKKVLECTEQITRSIQNLCKSIQEPERGECPEQAVEVKLSIVKLSSNLPENSDLIRKMIELANRLEPECAELQLSKMNNDNSAFDVHYNRIREVAFHLAKFTKEIVTKYSTNA</sequence>
<dbReference type="PROSITE" id="PS50088">
    <property type="entry name" value="ANK_REPEAT"/>
    <property type="match status" value="1"/>
</dbReference>
<dbReference type="InterPro" id="IPR002110">
    <property type="entry name" value="Ankyrin_rpt"/>
</dbReference>
<dbReference type="InterPro" id="IPR047161">
    <property type="entry name" value="GIT-like"/>
</dbReference>
<dbReference type="InterPro" id="IPR038508">
    <property type="entry name" value="ArfGAP_dom_sf"/>
</dbReference>
<evidence type="ECO:0000256" key="9">
    <source>
        <dbReference type="SAM" id="Coils"/>
    </source>
</evidence>
<name>A0A9P0B4Z3_BRAAE</name>
<evidence type="ECO:0000256" key="5">
    <source>
        <dbReference type="ARBA" id="ARBA00022833"/>
    </source>
</evidence>
<evidence type="ECO:0000256" key="6">
    <source>
        <dbReference type="ARBA" id="ARBA00023043"/>
    </source>
</evidence>
<keyword evidence="1" id="KW-0343">GTPase activation</keyword>
<dbReference type="PANTHER" id="PTHR46097">
    <property type="entry name" value="G PROTEIN-COUPLED RECEPTOR KINASE INTERACTING ARFGAP"/>
    <property type="match status" value="1"/>
</dbReference>
<gene>
    <name evidence="11" type="ORF">MELIAE_LOCUS6043</name>
</gene>
<keyword evidence="6 7" id="KW-0040">ANK repeat</keyword>
<evidence type="ECO:0000313" key="12">
    <source>
        <dbReference type="Proteomes" id="UP001154078"/>
    </source>
</evidence>